<dbReference type="EC" id="3.1.21.-" evidence="2"/>
<name>A0ABW5F5J2_9BACL</name>
<feature type="domain" description="Restriction endonuclease type IV Mrr" evidence="1">
    <location>
        <begin position="403"/>
        <end position="503"/>
    </location>
</feature>
<evidence type="ECO:0000313" key="3">
    <source>
        <dbReference type="Proteomes" id="UP001597448"/>
    </source>
</evidence>
<evidence type="ECO:0000313" key="2">
    <source>
        <dbReference type="EMBL" id="MFD2409082.1"/>
    </source>
</evidence>
<dbReference type="SUPFAM" id="SSF52980">
    <property type="entry name" value="Restriction endonuclease-like"/>
    <property type="match status" value="1"/>
</dbReference>
<comment type="caution">
    <text evidence="2">The sequence shown here is derived from an EMBL/GenBank/DDBJ whole genome shotgun (WGS) entry which is preliminary data.</text>
</comment>
<keyword evidence="2" id="KW-0540">Nuclease</keyword>
<dbReference type="InterPro" id="IPR007560">
    <property type="entry name" value="Restrct_endonuc_IV_Mrr"/>
</dbReference>
<protein>
    <submittedName>
        <fullName evidence="2">Restriction endonuclease</fullName>
        <ecNumber evidence="2">3.1.21.-</ecNumber>
    </submittedName>
</protein>
<dbReference type="EMBL" id="JBHUKY010000011">
    <property type="protein sequence ID" value="MFD2409082.1"/>
    <property type="molecule type" value="Genomic_DNA"/>
</dbReference>
<organism evidence="2 3">
    <name type="scientific">Paenibacillus rhizoplanae</name>
    <dbReference type="NCBI Taxonomy" id="1917181"/>
    <lineage>
        <taxon>Bacteria</taxon>
        <taxon>Bacillati</taxon>
        <taxon>Bacillota</taxon>
        <taxon>Bacilli</taxon>
        <taxon>Bacillales</taxon>
        <taxon>Paenibacillaceae</taxon>
        <taxon>Paenibacillus</taxon>
    </lineage>
</organism>
<keyword evidence="3" id="KW-1185">Reference proteome</keyword>
<accession>A0ABW5F5J2</accession>
<dbReference type="GO" id="GO:0016787">
    <property type="term" value="F:hydrolase activity"/>
    <property type="evidence" value="ECO:0007669"/>
    <property type="project" value="UniProtKB-KW"/>
</dbReference>
<keyword evidence="2" id="KW-0378">Hydrolase</keyword>
<dbReference type="RefSeq" id="WP_209991946.1">
    <property type="nucleotide sequence ID" value="NZ_JBHUKY010000011.1"/>
</dbReference>
<dbReference type="InterPro" id="IPR011335">
    <property type="entry name" value="Restrct_endonuc-II-like"/>
</dbReference>
<dbReference type="Proteomes" id="UP001597448">
    <property type="component" value="Unassembled WGS sequence"/>
</dbReference>
<proteinExistence type="predicted"/>
<evidence type="ECO:0000259" key="1">
    <source>
        <dbReference type="Pfam" id="PF04471"/>
    </source>
</evidence>
<gene>
    <name evidence="2" type="ORF">ACFSX3_04330</name>
</gene>
<reference evidence="3" key="1">
    <citation type="journal article" date="2019" name="Int. J. Syst. Evol. Microbiol.">
        <title>The Global Catalogue of Microorganisms (GCM) 10K type strain sequencing project: providing services to taxonomists for standard genome sequencing and annotation.</title>
        <authorList>
            <consortium name="The Broad Institute Genomics Platform"/>
            <consortium name="The Broad Institute Genome Sequencing Center for Infectious Disease"/>
            <person name="Wu L."/>
            <person name="Ma J."/>
        </authorList>
    </citation>
    <scope>NUCLEOTIDE SEQUENCE [LARGE SCALE GENOMIC DNA]</scope>
    <source>
        <strain evidence="3">CCM 8725</strain>
    </source>
</reference>
<dbReference type="GO" id="GO:0004519">
    <property type="term" value="F:endonuclease activity"/>
    <property type="evidence" value="ECO:0007669"/>
    <property type="project" value="UniProtKB-KW"/>
</dbReference>
<sequence length="552" mass="64107">MKFPDSAGILLTVSGLIKDEEIIIQSIDNYHYPFKDFIKNSQTNNLVRNKVDEVTNVPKIYIIAGHKDKISRIKNVWNEKTRQAINRILRQKNILKIIEQEIQKIEYCSLEMMHWLYLYDIIENDHIKYPRGMTYGTEGGDLEVLVFYWTNNPKYDSKEELNHTILFWLERERPFLKGMQCVIYSFILRNMVGRKVLATIPDVYGNWGMLLEGGVFLPLADDFESGMSKINSTHVGKWTVGEIEEIALNPTYGFGVYFDNIELFSEWFYVFLYAMATIDDKELDPMNVRLLYGKFLEYIGKNICPYEVIKQKIIEEEEALEVLVLTLCSIREYLKGEEDTGISKNILLMMRSRNAYLPIVTQFIRKNSNLVVPIPQPSIPLDYNYWKENLYQLASVPTAYEKGVEFEELVQYFIRTIPGIKITGIREKRGRAEVDIYCCNVSFDALLWKLGALILIECKNRKNKVSVSDIRNLVPTMEAKGIHGAMIFSRTGFSPLAMKEIKHQLSGGKVILPISFEELEGITRKLDAYWVVCKKIEHLGNILKNDLDQMYF</sequence>
<dbReference type="Pfam" id="PF04471">
    <property type="entry name" value="Mrr_cat"/>
    <property type="match status" value="1"/>
</dbReference>
<keyword evidence="2" id="KW-0255">Endonuclease</keyword>